<evidence type="ECO:0000313" key="1">
    <source>
        <dbReference type="EMBL" id="PWN48145.1"/>
    </source>
</evidence>
<sequence length="942" mass="105966">MDMSNPMRSPPSPSASASAASVSSSSSSSASNPCHPHSDSDRNRAAKRRRKHGSTQVFLEPCDVDPRSIHVDSDPRSKPRSKCESIEVDEETSQIDTSSSFFHHGFQPHLGLDPTKRSGRSRICDNLRLRNSLFNGILFGTGSKGDEWRPVPSFDYMRVLRGHHSCVNALAFSRGDGRWLASGGDDTRIHIRDMFNNIDMGGSMPVVQLYGHSSNIFSLAWSAQNKHLFSGANDEKVLHYDLEHSPFPIRSNFGRNQRPRTRMPHGEGGRDSIASHSDSVREVSTHPFNPSVLLSCCDSGELQLLDVRLKRDKVGAERFCDASCSSVQFNPSQTDGNTFAVATLDDRVGSTRLYDVRKCFGTSGRPLSSKDALIEYDNVLTHRDKRIKVAETNSVQFDPSGRLLASSVSMYKPTIYAVGDASPILTLSTESMSGSGEWNGSNEERTCTTPSWRAPKGLCSVCTVKHSSFGLEKQTGGRLIYVTGSDDFRCYGFEIPEIEVLKRRREVFHYGPWAGEEEEEEEGGWGKEEDVLYMSRESLARRVRRERMEGKGDEEVLKVVKPVEISRPSFTLEGGQSIINVALIHPTMPLIATSGIERVVRIYSPLPLGCMDLEERGRIRPLTRERIRTKNPAAIARALVRRQLTFASDSEEGEEEEEEEEEEEDGQDDMERILRMYGLREGNEEEGNEEGRNPVEESSVNVDGNEGMDPEMQDFLRAMRSDPLFGDTDSARLLGGDRGGEGITTGGEDSTDLEPSQEEEEEQEARQWFLDSGLDPTFSTRSLTDFEVREGTVLEEDREGRTVVVVEEEERVEGRRGGPEEEEDQIRERRIQDHHFPNPWLEVTTRNYTDLPPHSARFHSNLKRGFVYATDPIPVPHHQGGEERIQQETWIHRRNGRIETSWDRENERETLSLFDELLRQDEDRRLFPPPSSSSSSSTPTTT</sequence>
<keyword evidence="2" id="KW-1185">Reference proteome</keyword>
<accession>A0ACD0NQN3</accession>
<name>A0ACD0NQN3_9BASI</name>
<dbReference type="EMBL" id="KZ820261">
    <property type="protein sequence ID" value="PWN48145.1"/>
    <property type="molecule type" value="Genomic_DNA"/>
</dbReference>
<reference evidence="1 2" key="1">
    <citation type="journal article" date="2018" name="Mol. Biol. Evol.">
        <title>Broad Genomic Sampling Reveals a Smut Pathogenic Ancestry of the Fungal Clade Ustilaginomycotina.</title>
        <authorList>
            <person name="Kijpornyongpan T."/>
            <person name="Mondo S.J."/>
            <person name="Barry K."/>
            <person name="Sandor L."/>
            <person name="Lee J."/>
            <person name="Lipzen A."/>
            <person name="Pangilinan J."/>
            <person name="LaButti K."/>
            <person name="Hainaut M."/>
            <person name="Henrissat B."/>
            <person name="Grigoriev I.V."/>
            <person name="Spatafora J.W."/>
            <person name="Aime M.C."/>
        </authorList>
    </citation>
    <scope>NUCLEOTIDE SEQUENCE [LARGE SCALE GENOMIC DNA]</scope>
    <source>
        <strain evidence="1 2">SA 807</strain>
    </source>
</reference>
<evidence type="ECO:0000313" key="2">
    <source>
        <dbReference type="Proteomes" id="UP000245626"/>
    </source>
</evidence>
<proteinExistence type="predicted"/>
<dbReference type="Proteomes" id="UP000245626">
    <property type="component" value="Unassembled WGS sequence"/>
</dbReference>
<gene>
    <name evidence="1" type="ORF">IE53DRAFT_210775</name>
</gene>
<organism evidence="1 2">
    <name type="scientific">Violaceomyces palustris</name>
    <dbReference type="NCBI Taxonomy" id="1673888"/>
    <lineage>
        <taxon>Eukaryota</taxon>
        <taxon>Fungi</taxon>
        <taxon>Dikarya</taxon>
        <taxon>Basidiomycota</taxon>
        <taxon>Ustilaginomycotina</taxon>
        <taxon>Ustilaginomycetes</taxon>
        <taxon>Violaceomycetales</taxon>
        <taxon>Violaceomycetaceae</taxon>
        <taxon>Violaceomyces</taxon>
    </lineage>
</organism>
<protein>
    <submittedName>
        <fullName evidence="1">WD40 repeat-like protein</fullName>
    </submittedName>
</protein>